<name>A0A8J5M478_9STRA</name>
<reference evidence="1" key="1">
    <citation type="submission" date="2021-01" db="EMBL/GenBank/DDBJ databases">
        <title>Phytophthora aleatoria, a newly-described species from Pinus radiata is distinct from Phytophthora cactorum isolates based on comparative genomics.</title>
        <authorList>
            <person name="Mcdougal R."/>
            <person name="Panda P."/>
            <person name="Williams N."/>
            <person name="Studholme D.J."/>
        </authorList>
    </citation>
    <scope>NUCLEOTIDE SEQUENCE</scope>
    <source>
        <strain evidence="1">NZFS 4037</strain>
    </source>
</reference>
<comment type="caution">
    <text evidence="1">The sequence shown here is derived from an EMBL/GenBank/DDBJ whole genome shotgun (WGS) entry which is preliminary data.</text>
</comment>
<gene>
    <name evidence="1" type="ORF">JG688_00013159</name>
</gene>
<evidence type="ECO:0000313" key="2">
    <source>
        <dbReference type="Proteomes" id="UP000709295"/>
    </source>
</evidence>
<dbReference type="AlphaFoldDB" id="A0A8J5M478"/>
<protein>
    <submittedName>
        <fullName evidence="1">Uncharacterized protein</fullName>
    </submittedName>
</protein>
<sequence length="91" mass="10282">MTRGGCSLDIDGVRQVKQYLHLQEIIKSIPLSLRDPTKHRTLRRNSAHLTLQQTTNQSYTVVFARHKLRHGCIACVALYVCIFSTGCIRSG</sequence>
<evidence type="ECO:0000313" key="1">
    <source>
        <dbReference type="EMBL" id="KAG6952722.1"/>
    </source>
</evidence>
<organism evidence="1 2">
    <name type="scientific">Phytophthora aleatoria</name>
    <dbReference type="NCBI Taxonomy" id="2496075"/>
    <lineage>
        <taxon>Eukaryota</taxon>
        <taxon>Sar</taxon>
        <taxon>Stramenopiles</taxon>
        <taxon>Oomycota</taxon>
        <taxon>Peronosporomycetes</taxon>
        <taxon>Peronosporales</taxon>
        <taxon>Peronosporaceae</taxon>
        <taxon>Phytophthora</taxon>
    </lineage>
</organism>
<keyword evidence="2" id="KW-1185">Reference proteome</keyword>
<dbReference type="EMBL" id="JAENGY010001087">
    <property type="protein sequence ID" value="KAG6952722.1"/>
    <property type="molecule type" value="Genomic_DNA"/>
</dbReference>
<dbReference type="Proteomes" id="UP000709295">
    <property type="component" value="Unassembled WGS sequence"/>
</dbReference>
<proteinExistence type="predicted"/>
<accession>A0A8J5M478</accession>